<proteinExistence type="predicted"/>
<dbReference type="Gene3D" id="1.20.5.190">
    <property type="match status" value="3"/>
</dbReference>
<comment type="caution">
    <text evidence="1">The sequence shown here is derived from an EMBL/GenBank/DDBJ whole genome shotgun (WGS) entry which is preliminary data.</text>
</comment>
<dbReference type="Pfam" id="PF00612">
    <property type="entry name" value="IQ"/>
    <property type="match status" value="7"/>
</dbReference>
<evidence type="ECO:0000313" key="1">
    <source>
        <dbReference type="EMBL" id="GMI25089.1"/>
    </source>
</evidence>
<gene>
    <name evidence="1" type="ORF">TeGR_g7357</name>
</gene>
<evidence type="ECO:0000313" key="2">
    <source>
        <dbReference type="Proteomes" id="UP001165060"/>
    </source>
</evidence>
<feature type="non-terminal residue" evidence="1">
    <location>
        <position position="1"/>
    </location>
</feature>
<dbReference type="InterPro" id="IPR000048">
    <property type="entry name" value="IQ_motif_EF-hand-BS"/>
</dbReference>
<sequence>RRIAAAVLLQKTVRGHLARERFAALVTSLAEAWAASVLQRWARERALLAAAREQLLLRRALRAIVRVQSRARMVLARARYRGAVAALVQGIRGSCAAAIQARFRAHAARLRFRAMRCAVVRVQSRVRMVLARAAYRGAVAALVRSIRGSCAVAIQARFRAYAAGLWFRTMRYAAGMIQAQARMRIARRLYALNRAAAKLQRAAGGRLLRKLRAAVLLQAHFRMRSARRSYSRAVASLIAAIEGECAALIQSLYRARVARQCFRAHVILATRIQAFGRMAPRRADFLNYLAVLREERMPAAAVAIQSFARMILARLAFATEIFAAVMIQAHARRLLAGRRLETALAARAIQAVWRPRQRELNERRARATVRRILTGVMIQAHARRLRVGRIIAAVMIQAHARRLLAGRALAARAIQAAWRERQRKLSERRVRETVGRILAAAAARIQRGVRGRRGRRAARAATVLQRNWRCCAARWEFLMIRYSAALVQSVFRGYSARKPLVEARRMFEAYVATLIQRSWRRASAEARYNVFLFGLVSLQAACRGRRARAARDALMAAAIQRNWRRKRAELRYALALAGFTRLQAVARGRGWRVGRDARIKREAAVLLLQSVARGWAVRAVLKREAARIMKLMRRWG</sequence>
<dbReference type="InterPro" id="IPR027417">
    <property type="entry name" value="P-loop_NTPase"/>
</dbReference>
<dbReference type="PROSITE" id="PS50096">
    <property type="entry name" value="IQ"/>
    <property type="match status" value="9"/>
</dbReference>
<dbReference type="Proteomes" id="UP001165060">
    <property type="component" value="Unassembled WGS sequence"/>
</dbReference>
<reference evidence="1 2" key="1">
    <citation type="journal article" date="2023" name="Commun. Biol.">
        <title>Genome analysis of Parmales, the sister group of diatoms, reveals the evolutionary specialization of diatoms from phago-mixotrophs to photoautotrophs.</title>
        <authorList>
            <person name="Ban H."/>
            <person name="Sato S."/>
            <person name="Yoshikawa S."/>
            <person name="Yamada K."/>
            <person name="Nakamura Y."/>
            <person name="Ichinomiya M."/>
            <person name="Sato N."/>
            <person name="Blanc-Mathieu R."/>
            <person name="Endo H."/>
            <person name="Kuwata A."/>
            <person name="Ogata H."/>
        </authorList>
    </citation>
    <scope>NUCLEOTIDE SEQUENCE [LARGE SCALE GENOMIC DNA]</scope>
</reference>
<organism evidence="1 2">
    <name type="scientific">Tetraparma gracilis</name>
    <dbReference type="NCBI Taxonomy" id="2962635"/>
    <lineage>
        <taxon>Eukaryota</taxon>
        <taxon>Sar</taxon>
        <taxon>Stramenopiles</taxon>
        <taxon>Ochrophyta</taxon>
        <taxon>Bolidophyceae</taxon>
        <taxon>Parmales</taxon>
        <taxon>Triparmaceae</taxon>
        <taxon>Tetraparma</taxon>
    </lineage>
</organism>
<dbReference type="SUPFAM" id="SSF52540">
    <property type="entry name" value="P-loop containing nucleoside triphosphate hydrolases"/>
    <property type="match status" value="1"/>
</dbReference>
<dbReference type="PANTHER" id="PTHR22706">
    <property type="entry name" value="ASSEMBLY FACTOR FOR SPINDLE MICROTUBULES"/>
    <property type="match status" value="1"/>
</dbReference>
<dbReference type="PANTHER" id="PTHR22706:SF2">
    <property type="entry name" value="SFI1 SPINDLE BODY DOMAIN-CONTAINING PROTEIN"/>
    <property type="match status" value="1"/>
</dbReference>
<name>A0ABQ6MFF4_9STRA</name>
<dbReference type="EMBL" id="BRYB01004061">
    <property type="protein sequence ID" value="GMI25089.1"/>
    <property type="molecule type" value="Genomic_DNA"/>
</dbReference>
<evidence type="ECO:0008006" key="3">
    <source>
        <dbReference type="Google" id="ProtNLM"/>
    </source>
</evidence>
<keyword evidence="2" id="KW-1185">Reference proteome</keyword>
<accession>A0ABQ6MFF4</accession>
<dbReference type="SMART" id="SM00015">
    <property type="entry name" value="IQ"/>
    <property type="match status" value="13"/>
</dbReference>
<dbReference type="InterPro" id="IPR051185">
    <property type="entry name" value="ASPM"/>
</dbReference>
<protein>
    <recommendedName>
        <fullName evidence="3">Abnormal spindle-like microcephaly-associated protein</fullName>
    </recommendedName>
</protein>